<feature type="chain" id="PRO_5008396195" evidence="1">
    <location>
        <begin position="20"/>
        <end position="147"/>
    </location>
</feature>
<accession>A0A1A9RWA3</accession>
<evidence type="ECO:0000313" key="2">
    <source>
        <dbReference type="EMBL" id="OAM26733.1"/>
    </source>
</evidence>
<dbReference type="AlphaFoldDB" id="A0A1A9RWA3"/>
<feature type="signal peptide" evidence="1">
    <location>
        <begin position="1"/>
        <end position="19"/>
    </location>
</feature>
<dbReference type="STRING" id="1795827.A7P95_08195"/>
<gene>
    <name evidence="2" type="ORF">A7P95_08195</name>
</gene>
<keyword evidence="3" id="KW-1185">Reference proteome</keyword>
<proteinExistence type="predicted"/>
<dbReference type="Proteomes" id="UP000077885">
    <property type="component" value="Unassembled WGS sequence"/>
</dbReference>
<dbReference type="RefSeq" id="WP_067593813.1">
    <property type="nucleotide sequence ID" value="NZ_LXSL01000028.1"/>
</dbReference>
<organism evidence="2 3">
    <name type="scientific">Eikenella longinqua</name>
    <dbReference type="NCBI Taxonomy" id="1795827"/>
    <lineage>
        <taxon>Bacteria</taxon>
        <taxon>Pseudomonadati</taxon>
        <taxon>Pseudomonadota</taxon>
        <taxon>Betaproteobacteria</taxon>
        <taxon>Neisseriales</taxon>
        <taxon>Neisseriaceae</taxon>
        <taxon>Eikenella</taxon>
    </lineage>
</organism>
<dbReference type="EMBL" id="LXSL01000028">
    <property type="protein sequence ID" value="OAM26733.1"/>
    <property type="molecule type" value="Genomic_DNA"/>
</dbReference>
<name>A0A1A9RWA3_9NEIS</name>
<sequence>MKHLSCLLSAIVLSGAVNAQTYFSTKELPYEGSSNIMSFEPACGNIQYRQTGLTVPQWFLQQAKPLDMPYPPNTQLRPIAEPQILLRQSHLTGTQIPCQHNAEAYLQSLDEAVEENRRHQGEAGYIPYDTTSFIQEKHKQLMLIKTN</sequence>
<keyword evidence="1" id="KW-0732">Signal</keyword>
<protein>
    <submittedName>
        <fullName evidence="2">Uncharacterized protein</fullName>
    </submittedName>
</protein>
<reference evidence="3" key="1">
    <citation type="submission" date="2016-05" db="EMBL/GenBank/DDBJ databases">
        <title>Draft genome of Corynebacterium afermentans subsp. afermentans LCDC 88199T.</title>
        <authorList>
            <person name="Bernier A.-M."/>
            <person name="Bernard K."/>
        </authorList>
    </citation>
    <scope>NUCLEOTIDE SEQUENCE [LARGE SCALE GENOMIC DNA]</scope>
    <source>
        <strain evidence="3">NML02-A-017</strain>
    </source>
</reference>
<comment type="caution">
    <text evidence="2">The sequence shown here is derived from an EMBL/GenBank/DDBJ whole genome shotgun (WGS) entry which is preliminary data.</text>
</comment>
<evidence type="ECO:0000313" key="3">
    <source>
        <dbReference type="Proteomes" id="UP000077885"/>
    </source>
</evidence>
<evidence type="ECO:0000256" key="1">
    <source>
        <dbReference type="SAM" id="SignalP"/>
    </source>
</evidence>